<evidence type="ECO:0000313" key="3">
    <source>
        <dbReference type="Proteomes" id="UP000288215"/>
    </source>
</evidence>
<gene>
    <name evidence="2" type="ORF">Metus_1568</name>
</gene>
<evidence type="ECO:0008006" key="4">
    <source>
        <dbReference type="Google" id="ProtNLM"/>
    </source>
</evidence>
<protein>
    <recommendedName>
        <fullName evidence="4">PDGLE domain-containing protein</fullName>
    </recommendedName>
</protein>
<proteinExistence type="predicted"/>
<sequence>MSENSIENLDKSKLDHPNKKWLLTGMVVAAVLVAMGTFVFSESIETLDVKAEELGFEGFSLLPAPFPEYAIPGLEDPLVNFLLGFVSVLLVLIVAFGVYKILSSSHNLKGVSTS</sequence>
<dbReference type="AlphaFoldDB" id="A0A3S3RDR1"/>
<dbReference type="Proteomes" id="UP000288215">
    <property type="component" value="Unassembled WGS sequence"/>
</dbReference>
<keyword evidence="1" id="KW-1133">Transmembrane helix</keyword>
<evidence type="ECO:0000313" key="2">
    <source>
        <dbReference type="EMBL" id="RWX72709.1"/>
    </source>
</evidence>
<organism evidence="2 3">
    <name type="scientific">Methanosuratincola subterraneus</name>
    <dbReference type="NCBI Taxonomy" id="2593994"/>
    <lineage>
        <taxon>Archaea</taxon>
        <taxon>Thermoproteota</taxon>
        <taxon>Methanosuratincolia</taxon>
        <taxon>Candidatus Methanomethylicales</taxon>
        <taxon>Candidatus Methanomethylicaceae</taxon>
        <taxon>Candidatus Methanosuratincola (ex Vanwonterghem et al. 2016)</taxon>
    </lineage>
</organism>
<evidence type="ECO:0000256" key="1">
    <source>
        <dbReference type="SAM" id="Phobius"/>
    </source>
</evidence>
<accession>A0A3S3RDR1</accession>
<feature type="transmembrane region" description="Helical" evidence="1">
    <location>
        <begin position="78"/>
        <end position="99"/>
    </location>
</feature>
<comment type="caution">
    <text evidence="2">The sequence shown here is derived from an EMBL/GenBank/DDBJ whole genome shotgun (WGS) entry which is preliminary data.</text>
</comment>
<dbReference type="EMBL" id="RXGA01000004">
    <property type="protein sequence ID" value="RWX72709.1"/>
    <property type="molecule type" value="Genomic_DNA"/>
</dbReference>
<keyword evidence="1" id="KW-0472">Membrane</keyword>
<keyword evidence="1" id="KW-0812">Transmembrane</keyword>
<feature type="transmembrane region" description="Helical" evidence="1">
    <location>
        <begin position="21"/>
        <end position="40"/>
    </location>
</feature>
<reference evidence="2 3" key="1">
    <citation type="submission" date="2018-12" db="EMBL/GenBank/DDBJ databases">
        <title>The complete genome of the methanogenic archaea of the candidate phylum Verstraetearchaeota, obtained from the metagenome of underground thermal water.</title>
        <authorList>
            <person name="Kadnikov V.V."/>
            <person name="Mardanov A.V."/>
            <person name="Beletsky A.V."/>
            <person name="Karnachuk O.V."/>
            <person name="Ravin N.V."/>
        </authorList>
    </citation>
    <scope>NUCLEOTIDE SEQUENCE [LARGE SCALE GENOMIC DNA]</scope>
    <source>
        <strain evidence="2">Ch88</strain>
    </source>
</reference>
<name>A0A3S3RDR1_METS7</name>